<dbReference type="PANTHER" id="PTHR42960:SF1">
    <property type="entry name" value="YCF46 PROTEIN"/>
    <property type="match status" value="1"/>
</dbReference>
<protein>
    <recommendedName>
        <fullName evidence="4">Uncharacterized AAA domain-containing protein ycf46</fullName>
    </recommendedName>
</protein>
<dbReference type="EMBL" id="CAJNBJ010000018">
    <property type="protein sequence ID" value="CAE6785393.1"/>
    <property type="molecule type" value="Genomic_DNA"/>
</dbReference>
<dbReference type="InterPro" id="IPR003593">
    <property type="entry name" value="AAA+_ATPase"/>
</dbReference>
<accession>A0ABM8S2P1</accession>
<evidence type="ECO:0000313" key="6">
    <source>
        <dbReference type="EMBL" id="CAE6785393.1"/>
    </source>
</evidence>
<evidence type="ECO:0000256" key="4">
    <source>
        <dbReference type="ARBA" id="ARBA00040480"/>
    </source>
</evidence>
<dbReference type="Proteomes" id="UP000675880">
    <property type="component" value="Unassembled WGS sequence"/>
</dbReference>
<dbReference type="InterPro" id="IPR027417">
    <property type="entry name" value="P-loop_NTPase"/>
</dbReference>
<dbReference type="Gene3D" id="1.10.8.60">
    <property type="match status" value="1"/>
</dbReference>
<evidence type="ECO:0000256" key="3">
    <source>
        <dbReference type="ARBA" id="ARBA00038088"/>
    </source>
</evidence>
<evidence type="ECO:0000256" key="2">
    <source>
        <dbReference type="ARBA" id="ARBA00022840"/>
    </source>
</evidence>
<name>A0ABM8S2P1_9BACT</name>
<keyword evidence="1" id="KW-0547">Nucleotide-binding</keyword>
<feature type="domain" description="AAA+ ATPase" evidence="5">
    <location>
        <begin position="288"/>
        <end position="425"/>
    </location>
</feature>
<dbReference type="PANTHER" id="PTHR42960">
    <property type="entry name" value="YCF46 PROTEIN"/>
    <property type="match status" value="1"/>
</dbReference>
<comment type="similarity">
    <text evidence="3">Belongs to the AAA ATPase family. Highly divergent.</text>
</comment>
<keyword evidence="7" id="KW-1185">Reference proteome</keyword>
<dbReference type="InterPro" id="IPR003959">
    <property type="entry name" value="ATPase_AAA_core"/>
</dbReference>
<evidence type="ECO:0000256" key="1">
    <source>
        <dbReference type="ARBA" id="ARBA00022741"/>
    </source>
</evidence>
<dbReference type="SUPFAM" id="SSF52540">
    <property type="entry name" value="P-loop containing nucleoside triphosphate hydrolases"/>
    <property type="match status" value="1"/>
</dbReference>
<dbReference type="Pfam" id="PF00004">
    <property type="entry name" value="AAA"/>
    <property type="match status" value="1"/>
</dbReference>
<gene>
    <name evidence="6" type="ORF">NSPZN2_50083</name>
</gene>
<organism evidence="6 7">
    <name type="scientific">Nitrospira defluvii</name>
    <dbReference type="NCBI Taxonomy" id="330214"/>
    <lineage>
        <taxon>Bacteria</taxon>
        <taxon>Pseudomonadati</taxon>
        <taxon>Nitrospirota</taxon>
        <taxon>Nitrospiria</taxon>
        <taxon>Nitrospirales</taxon>
        <taxon>Nitrospiraceae</taxon>
        <taxon>Nitrospira</taxon>
    </lineage>
</organism>
<comment type="caution">
    <text evidence="6">The sequence shown here is derived from an EMBL/GenBank/DDBJ whole genome shotgun (WGS) entry which is preliminary data.</text>
</comment>
<dbReference type="RefSeq" id="WP_213043679.1">
    <property type="nucleotide sequence ID" value="NZ_CAJNBJ010000018.1"/>
</dbReference>
<keyword evidence="2" id="KW-0067">ATP-binding</keyword>
<dbReference type="InterPro" id="IPR041569">
    <property type="entry name" value="AAA_lid_3"/>
</dbReference>
<sequence length="520" mass="57379">MPASTSVHDLRTLIRSAHPLIVIETVEEERVFALVQSVAAQERMPLFEWSITRGLTRCDDSQTINKLTAAPSALLQHLNGLTVEAIFWLKDLTPHLQDAAAARQLREVAAAYGRSRATCLLTGHPITLPPDLEHIAVRLDLHLPGRDELQAMLQTVLQSLGTRTAARRPPSTTVVQSLLNSMSTSKAADSGPSAQERDAILRALQGLTLHQARQVITQCIVEDGTLSADDVHTIVKRKVQAIKDGGLLEYYPLEDNRFELGGFVNLKSWLERAKVGFTAEAKALNLSPPRGIMLVGVPGCGKSLAAKAIAREWQLPLLKLDAGRLFDKYVGESEKNFRKAIDLAESLSPIVLWIDEIEKAMVAGGGSGDADAGLSRRLFGAFLTWLQEKRQDVFVVATANNLTLLPPELLRKGRFDEIFFVDLPDATERTAIWTIHLGLRKQDRTRFDLSQIVEASTGFSGSEIEQAVVAALYRALHRKQPLTTDLLLEELTQTVPLSVTRSEEINHLRAMAQGRFVNVR</sequence>
<evidence type="ECO:0000259" key="5">
    <source>
        <dbReference type="SMART" id="SM00382"/>
    </source>
</evidence>
<dbReference type="InterPro" id="IPR052381">
    <property type="entry name" value="AAA_domain_protein"/>
</dbReference>
<dbReference type="Pfam" id="PF17862">
    <property type="entry name" value="AAA_lid_3"/>
    <property type="match status" value="1"/>
</dbReference>
<reference evidence="6 7" key="1">
    <citation type="submission" date="2021-02" db="EMBL/GenBank/DDBJ databases">
        <authorList>
            <person name="Han P."/>
        </authorList>
    </citation>
    <scope>NUCLEOTIDE SEQUENCE [LARGE SCALE GENOMIC DNA]</scope>
    <source>
        <strain evidence="6">Candidatus Nitrospira sp. ZN2</strain>
    </source>
</reference>
<proteinExistence type="inferred from homology"/>
<dbReference type="SMART" id="SM00382">
    <property type="entry name" value="AAA"/>
    <property type="match status" value="1"/>
</dbReference>
<dbReference type="Gene3D" id="3.40.50.300">
    <property type="entry name" value="P-loop containing nucleotide triphosphate hydrolases"/>
    <property type="match status" value="1"/>
</dbReference>
<evidence type="ECO:0000313" key="7">
    <source>
        <dbReference type="Proteomes" id="UP000675880"/>
    </source>
</evidence>